<dbReference type="GO" id="GO:0005737">
    <property type="term" value="C:cytoplasm"/>
    <property type="evidence" value="ECO:0007669"/>
    <property type="project" value="TreeGrafter"/>
</dbReference>
<dbReference type="InterPro" id="IPR036188">
    <property type="entry name" value="FAD/NAD-bd_sf"/>
</dbReference>
<dbReference type="Gene3D" id="3.50.50.60">
    <property type="entry name" value="FAD/NAD(P)-binding domain"/>
    <property type="match status" value="1"/>
</dbReference>
<feature type="domain" description="FAD dependent oxidoreductase" evidence="2">
    <location>
        <begin position="4"/>
        <end position="347"/>
    </location>
</feature>
<dbReference type="STRING" id="574349.SAMN05443545_106116"/>
<accession>A0A1H3CV63</accession>
<reference evidence="3 4" key="1">
    <citation type="submission" date="2016-10" db="EMBL/GenBank/DDBJ databases">
        <authorList>
            <person name="de Groot N.N."/>
        </authorList>
    </citation>
    <scope>NUCLEOTIDE SEQUENCE [LARGE SCALE GENOMIC DNA]</scope>
    <source>
        <strain evidence="3 4">DSM 19219</strain>
    </source>
</reference>
<dbReference type="PANTHER" id="PTHR13847">
    <property type="entry name" value="SARCOSINE DEHYDROGENASE-RELATED"/>
    <property type="match status" value="1"/>
</dbReference>
<sequence length="372" mass="40687">MQSDFLIIGGGVVGMAVAYGLARDGQRVSVLDESDDAFRASRGNAGLTWVQGKGLGMPHYAELSLDASLTWPAFAAELEARTAIDIEHECRGGVDLCFDASEAKVRQRDYAKLQLSSRHLAQHFRWEYLDRQALQTYLPGLGESIHGGTWSPHDGHCNPLHLLRALHAACRSLGLEYHASTPVLSLSPCLNGFRAATPDSEFHAERVIVAAGLGARNLAPMLGLSGTVRPVRGQMLVTERMPRVEQLPTPQLRQTATGGYLIGDTHEEVGFDKGVSLEMMSCLADRAVRIYPFLRQARLIRAWGALRIMTPDGAPLYEASSRYPGAYNLNCHSGISLAAFHANELARAIIDDRLEERWSAFSGARFNVPAHC</sequence>
<evidence type="ECO:0000313" key="3">
    <source>
        <dbReference type="EMBL" id="SDX58025.1"/>
    </source>
</evidence>
<dbReference type="Pfam" id="PF01266">
    <property type="entry name" value="DAO"/>
    <property type="match status" value="1"/>
</dbReference>
<proteinExistence type="predicted"/>
<protein>
    <submittedName>
        <fullName evidence="3">Glycine/D-amino acid oxidase</fullName>
    </submittedName>
</protein>
<keyword evidence="4" id="KW-1185">Reference proteome</keyword>
<dbReference type="SUPFAM" id="SSF51905">
    <property type="entry name" value="FAD/NAD(P)-binding domain"/>
    <property type="match status" value="1"/>
</dbReference>
<dbReference type="EMBL" id="FNNI01000006">
    <property type="protein sequence ID" value="SDX58025.1"/>
    <property type="molecule type" value="Genomic_DNA"/>
</dbReference>
<evidence type="ECO:0000313" key="4">
    <source>
        <dbReference type="Proteomes" id="UP000198500"/>
    </source>
</evidence>
<organism evidence="3 4">
    <name type="scientific">Aidingimonas halophila</name>
    <dbReference type="NCBI Taxonomy" id="574349"/>
    <lineage>
        <taxon>Bacteria</taxon>
        <taxon>Pseudomonadati</taxon>
        <taxon>Pseudomonadota</taxon>
        <taxon>Gammaproteobacteria</taxon>
        <taxon>Oceanospirillales</taxon>
        <taxon>Halomonadaceae</taxon>
        <taxon>Aidingimonas</taxon>
    </lineage>
</organism>
<dbReference type="InterPro" id="IPR006076">
    <property type="entry name" value="FAD-dep_OxRdtase"/>
</dbReference>
<dbReference type="AlphaFoldDB" id="A0A1H3CV63"/>
<dbReference type="PANTHER" id="PTHR13847:SF287">
    <property type="entry name" value="FAD-DEPENDENT OXIDOREDUCTASE DOMAIN-CONTAINING PROTEIN 1"/>
    <property type="match status" value="1"/>
</dbReference>
<dbReference type="Proteomes" id="UP000198500">
    <property type="component" value="Unassembled WGS sequence"/>
</dbReference>
<gene>
    <name evidence="3" type="ORF">SAMN05443545_106116</name>
</gene>
<keyword evidence="1" id="KW-0560">Oxidoreductase</keyword>
<name>A0A1H3CV63_9GAMM</name>
<dbReference type="SUPFAM" id="SSF54373">
    <property type="entry name" value="FAD-linked reductases, C-terminal domain"/>
    <property type="match status" value="1"/>
</dbReference>
<dbReference type="RefSeq" id="WP_092570209.1">
    <property type="nucleotide sequence ID" value="NZ_BMXH01000019.1"/>
</dbReference>
<dbReference type="OrthoDB" id="6949587at2"/>
<dbReference type="GO" id="GO:0016491">
    <property type="term" value="F:oxidoreductase activity"/>
    <property type="evidence" value="ECO:0007669"/>
    <property type="project" value="UniProtKB-KW"/>
</dbReference>
<evidence type="ECO:0000256" key="1">
    <source>
        <dbReference type="ARBA" id="ARBA00023002"/>
    </source>
</evidence>
<evidence type="ECO:0000259" key="2">
    <source>
        <dbReference type="Pfam" id="PF01266"/>
    </source>
</evidence>
<dbReference type="Gene3D" id="3.30.9.10">
    <property type="entry name" value="D-Amino Acid Oxidase, subunit A, domain 2"/>
    <property type="match status" value="1"/>
</dbReference>